<evidence type="ECO:0000256" key="2">
    <source>
        <dbReference type="ARBA" id="ARBA00022723"/>
    </source>
</evidence>
<keyword evidence="6" id="KW-0238">DNA-binding</keyword>
<dbReference type="SMART" id="SM00355">
    <property type="entry name" value="ZnF_C2H2"/>
    <property type="match status" value="3"/>
</dbReference>
<reference evidence="10" key="1">
    <citation type="journal article" date="2009" name="Nature">
        <title>The Schistosoma japonicum genome reveals features of host-parasite interplay.</title>
        <authorList>
            <person name="Liu F."/>
            <person name="Zhou Y."/>
            <person name="Wang Z.Q."/>
            <person name="Lu G."/>
            <person name="Zheng H."/>
            <person name="Brindley P.J."/>
            <person name="McManus D.P."/>
            <person name="Blair D."/>
            <person name="Zhang Q.H."/>
            <person name="Zhong Y."/>
            <person name="Wang S."/>
            <person name="Han Z.G."/>
            <person name="Chen Z."/>
        </authorList>
    </citation>
    <scope>NUCLEOTIDE SEQUENCE</scope>
    <source>
        <strain evidence="10">Anhui</strain>
    </source>
</reference>
<sequence length="347" mass="38542">MDCVTILPNSTYSLDCESAYIHDCNKLVSSQAKNDYQQPRSAYDSNDLPQNIMDLPEPSSKLSSVSNLDFIYINECNDQIDRSDELSALQSDNNKIQLQKCDVPSNCTSKTSSFAYVSAGHWRRICTKCKVGFKTSAQYQQHLKNVHRGKKFFCQDCGTFFSTKGNLTTHFNQVHNQNASAPCSVCGKYFSNRFNLDRHMRSVHADYEISSNSLSLKMNTVPVSDVSLIKNESNENTHQSNTTVVPSFKEPTRGYFLYLSDSDCHQSPNINASTSVIDSTKNKQSVLELTSATVGSRSISLVADVSLTPCLPSNPDAQLGIGGKTWKENIDIVQSPKSIEFNNVDSC</sequence>
<dbReference type="Pfam" id="PF00096">
    <property type="entry name" value="zf-C2H2"/>
    <property type="match status" value="2"/>
</dbReference>
<feature type="domain" description="C2H2-type" evidence="9">
    <location>
        <begin position="124"/>
        <end position="152"/>
    </location>
</feature>
<feature type="domain" description="C2H2-type" evidence="9">
    <location>
        <begin position="152"/>
        <end position="180"/>
    </location>
</feature>
<keyword evidence="2" id="KW-0479">Metal-binding</keyword>
<keyword evidence="5" id="KW-0862">Zinc</keyword>
<name>C1LF68_SCHJA</name>
<accession>C1LF68</accession>
<evidence type="ECO:0000256" key="8">
    <source>
        <dbReference type="PROSITE-ProRule" id="PRU00042"/>
    </source>
</evidence>
<dbReference type="EMBL" id="FN317616">
    <property type="protein sequence ID" value="CAX73346.1"/>
    <property type="molecule type" value="mRNA"/>
</dbReference>
<keyword evidence="7" id="KW-0539">Nucleus</keyword>
<dbReference type="GO" id="GO:0008270">
    <property type="term" value="F:zinc ion binding"/>
    <property type="evidence" value="ECO:0007669"/>
    <property type="project" value="UniProtKB-KW"/>
</dbReference>
<dbReference type="AlphaFoldDB" id="C1LF68"/>
<keyword evidence="3" id="KW-0677">Repeat</keyword>
<dbReference type="PANTHER" id="PTHR24404">
    <property type="entry name" value="ZINC FINGER PROTEIN"/>
    <property type="match status" value="1"/>
</dbReference>
<dbReference type="PROSITE" id="PS50157">
    <property type="entry name" value="ZINC_FINGER_C2H2_2"/>
    <property type="match status" value="3"/>
</dbReference>
<evidence type="ECO:0000313" key="10">
    <source>
        <dbReference type="EMBL" id="CAX73346.1"/>
    </source>
</evidence>
<dbReference type="Pfam" id="PF12874">
    <property type="entry name" value="zf-met"/>
    <property type="match status" value="1"/>
</dbReference>
<evidence type="ECO:0000256" key="3">
    <source>
        <dbReference type="ARBA" id="ARBA00022737"/>
    </source>
</evidence>
<dbReference type="GO" id="GO:0006357">
    <property type="term" value="P:regulation of transcription by RNA polymerase II"/>
    <property type="evidence" value="ECO:0007669"/>
    <property type="project" value="TreeGrafter"/>
</dbReference>
<dbReference type="InterPro" id="IPR013087">
    <property type="entry name" value="Znf_C2H2_type"/>
</dbReference>
<evidence type="ECO:0000259" key="9">
    <source>
        <dbReference type="PROSITE" id="PS50157"/>
    </source>
</evidence>
<evidence type="ECO:0000256" key="7">
    <source>
        <dbReference type="ARBA" id="ARBA00023242"/>
    </source>
</evidence>
<evidence type="ECO:0000256" key="4">
    <source>
        <dbReference type="ARBA" id="ARBA00022771"/>
    </source>
</evidence>
<evidence type="ECO:0000256" key="1">
    <source>
        <dbReference type="ARBA" id="ARBA00004123"/>
    </source>
</evidence>
<dbReference type="GO" id="GO:0005634">
    <property type="term" value="C:nucleus"/>
    <property type="evidence" value="ECO:0007669"/>
    <property type="project" value="UniProtKB-SubCell"/>
</dbReference>
<keyword evidence="4 8" id="KW-0863">Zinc-finger</keyword>
<dbReference type="PANTHER" id="PTHR24404:SF114">
    <property type="entry name" value="KLUMPFUSS, ISOFORM B-RELATED"/>
    <property type="match status" value="1"/>
</dbReference>
<feature type="domain" description="C2H2-type" evidence="9">
    <location>
        <begin position="181"/>
        <end position="209"/>
    </location>
</feature>
<evidence type="ECO:0000256" key="6">
    <source>
        <dbReference type="ARBA" id="ARBA00023125"/>
    </source>
</evidence>
<evidence type="ECO:0000256" key="5">
    <source>
        <dbReference type="ARBA" id="ARBA00022833"/>
    </source>
</evidence>
<dbReference type="InterPro" id="IPR050589">
    <property type="entry name" value="Ikaros_C2H2-ZF"/>
</dbReference>
<dbReference type="GO" id="GO:0003700">
    <property type="term" value="F:DNA-binding transcription factor activity"/>
    <property type="evidence" value="ECO:0007669"/>
    <property type="project" value="TreeGrafter"/>
</dbReference>
<reference evidence="10" key="2">
    <citation type="submission" date="2009-03" db="EMBL/GenBank/DDBJ databases">
        <authorList>
            <person name="Gang L."/>
        </authorList>
    </citation>
    <scope>NUCLEOTIDE SEQUENCE</scope>
    <source>
        <strain evidence="10">Anhui</strain>
    </source>
</reference>
<protein>
    <submittedName>
        <fullName evidence="10">Zinc finger, C2H2-type domain-containing protein</fullName>
    </submittedName>
</protein>
<organism evidence="10">
    <name type="scientific">Schistosoma japonicum</name>
    <name type="common">Blood fluke</name>
    <dbReference type="NCBI Taxonomy" id="6182"/>
    <lineage>
        <taxon>Eukaryota</taxon>
        <taxon>Metazoa</taxon>
        <taxon>Spiralia</taxon>
        <taxon>Lophotrochozoa</taxon>
        <taxon>Platyhelminthes</taxon>
        <taxon>Trematoda</taxon>
        <taxon>Digenea</taxon>
        <taxon>Strigeidida</taxon>
        <taxon>Schistosomatoidea</taxon>
        <taxon>Schistosomatidae</taxon>
        <taxon>Schistosoma</taxon>
    </lineage>
</organism>
<dbReference type="SUPFAM" id="SSF57667">
    <property type="entry name" value="beta-beta-alpha zinc fingers"/>
    <property type="match status" value="1"/>
</dbReference>
<comment type="subcellular location">
    <subcellularLocation>
        <location evidence="1">Nucleus</location>
    </subcellularLocation>
</comment>
<dbReference type="GO" id="GO:0000978">
    <property type="term" value="F:RNA polymerase II cis-regulatory region sequence-specific DNA binding"/>
    <property type="evidence" value="ECO:0007669"/>
    <property type="project" value="TreeGrafter"/>
</dbReference>
<dbReference type="Gene3D" id="3.30.160.60">
    <property type="entry name" value="Classic Zinc Finger"/>
    <property type="match status" value="2"/>
</dbReference>
<proteinExistence type="evidence at transcript level"/>
<dbReference type="InterPro" id="IPR036236">
    <property type="entry name" value="Znf_C2H2_sf"/>
</dbReference>
<dbReference type="PROSITE" id="PS00028">
    <property type="entry name" value="ZINC_FINGER_C2H2_1"/>
    <property type="match status" value="3"/>
</dbReference>